<evidence type="ECO:0000313" key="5">
    <source>
        <dbReference type="Proteomes" id="UP000760494"/>
    </source>
</evidence>
<dbReference type="Proteomes" id="UP000760494">
    <property type="component" value="Unassembled WGS sequence"/>
</dbReference>
<dbReference type="PANTHER" id="PTHR33365">
    <property type="entry name" value="YALI0B05434P"/>
    <property type="match status" value="1"/>
</dbReference>
<keyword evidence="3" id="KW-1133">Transmembrane helix</keyword>
<evidence type="ECO:0000256" key="3">
    <source>
        <dbReference type="SAM" id="Phobius"/>
    </source>
</evidence>
<sequence>MSFNKEMEQDALLSEDANRSSFSDSNVESQTETHPFIQPPRKPTFSNLFSWQAILIHTGIFIVYTLLMLLLVVPLWNSREREVAYIPFNPGPQAQVFQHKHSVYVGKPSSQLDEAWKEMLKKDEMNHIPGRKEQAIELPDGGYFATLNVYHNLHCIKRLHHYMYPDYYFPNITEEQTRANEYHNREFTGYFLPHLLTDEISRSLFRYASTEHHCVNWGRLESWATSRRIVHLMDPGYLNHPTLGPAYPDGHGDLIGEFLGHSNASTSKDQVQ</sequence>
<keyword evidence="3" id="KW-0812">Transmembrane</keyword>
<dbReference type="EMBL" id="CABFJX010000001">
    <property type="protein sequence ID" value="VTT55256.1"/>
    <property type="molecule type" value="Genomic_DNA"/>
</dbReference>
<organism evidence="4 5">
    <name type="scientific">Fusarium fujikuroi</name>
    <name type="common">Bakanae and foot rot disease fungus</name>
    <name type="synonym">Gibberella fujikuroi</name>
    <dbReference type="NCBI Taxonomy" id="5127"/>
    <lineage>
        <taxon>Eukaryota</taxon>
        <taxon>Fungi</taxon>
        <taxon>Dikarya</taxon>
        <taxon>Ascomycota</taxon>
        <taxon>Pezizomycotina</taxon>
        <taxon>Sordariomycetes</taxon>
        <taxon>Hypocreomycetidae</taxon>
        <taxon>Hypocreales</taxon>
        <taxon>Nectriaceae</taxon>
        <taxon>Fusarium</taxon>
        <taxon>Fusarium fujikuroi species complex</taxon>
    </lineage>
</organism>
<protein>
    <submittedName>
        <fullName evidence="4">Uncharacterized protein</fullName>
    </submittedName>
</protein>
<evidence type="ECO:0000313" key="4">
    <source>
        <dbReference type="EMBL" id="VTT55256.1"/>
    </source>
</evidence>
<accession>A0A9Q9R8V4</accession>
<feature type="region of interest" description="Disordered" evidence="2">
    <location>
        <begin position="1"/>
        <end position="39"/>
    </location>
</feature>
<dbReference type="GO" id="GO:0043386">
    <property type="term" value="P:mycotoxin biosynthetic process"/>
    <property type="evidence" value="ECO:0007669"/>
    <property type="project" value="InterPro"/>
</dbReference>
<dbReference type="InterPro" id="IPR021765">
    <property type="entry name" value="UstYa-like"/>
</dbReference>
<comment type="caution">
    <text evidence="4">The sequence shown here is derived from an EMBL/GenBank/DDBJ whole genome shotgun (WGS) entry which is preliminary data.</text>
</comment>
<dbReference type="Pfam" id="PF11807">
    <property type="entry name" value="UstYa"/>
    <property type="match status" value="1"/>
</dbReference>
<keyword evidence="3" id="KW-0472">Membrane</keyword>
<evidence type="ECO:0000256" key="2">
    <source>
        <dbReference type="SAM" id="MobiDB-lite"/>
    </source>
</evidence>
<gene>
    <name evidence="4" type="ORF">C2S_147</name>
</gene>
<evidence type="ECO:0000256" key="1">
    <source>
        <dbReference type="ARBA" id="ARBA00035112"/>
    </source>
</evidence>
<reference evidence="4" key="1">
    <citation type="submission" date="2019-05" db="EMBL/GenBank/DDBJ databases">
        <authorList>
            <person name="Piombo E."/>
        </authorList>
    </citation>
    <scope>NUCLEOTIDE SEQUENCE</scope>
    <source>
        <strain evidence="4">C2S</strain>
    </source>
</reference>
<proteinExistence type="inferred from homology"/>
<comment type="similarity">
    <text evidence="1">Belongs to the ustYa family.</text>
</comment>
<name>A0A9Q9R8V4_FUSFU</name>
<feature type="compositionally biased region" description="Polar residues" evidence="2">
    <location>
        <begin position="19"/>
        <end position="33"/>
    </location>
</feature>
<dbReference type="AlphaFoldDB" id="A0A9Q9R8V4"/>
<dbReference type="PANTHER" id="PTHR33365:SF7">
    <property type="entry name" value="TAT PATHWAY SIGNAL SEQUENCE"/>
    <property type="match status" value="1"/>
</dbReference>
<feature type="transmembrane region" description="Helical" evidence="3">
    <location>
        <begin position="49"/>
        <end position="73"/>
    </location>
</feature>